<dbReference type="SUPFAM" id="SSF53335">
    <property type="entry name" value="S-adenosyl-L-methionine-dependent methyltransferases"/>
    <property type="match status" value="1"/>
</dbReference>
<dbReference type="InterPro" id="IPR013216">
    <property type="entry name" value="Methyltransf_11"/>
</dbReference>
<proteinExistence type="predicted"/>
<organism evidence="2 3">
    <name type="scientific">Seongchinamella unica</name>
    <dbReference type="NCBI Taxonomy" id="2547392"/>
    <lineage>
        <taxon>Bacteria</taxon>
        <taxon>Pseudomonadati</taxon>
        <taxon>Pseudomonadota</taxon>
        <taxon>Gammaproteobacteria</taxon>
        <taxon>Cellvibrionales</taxon>
        <taxon>Halieaceae</taxon>
        <taxon>Seongchinamella</taxon>
    </lineage>
</organism>
<accession>A0A4R5LMY3</accession>
<dbReference type="AlphaFoldDB" id="A0A4R5LMY3"/>
<keyword evidence="3" id="KW-1185">Reference proteome</keyword>
<dbReference type="EMBL" id="SMSE01000006">
    <property type="protein sequence ID" value="TDG11408.1"/>
    <property type="molecule type" value="Genomic_DNA"/>
</dbReference>
<reference evidence="2 3" key="1">
    <citation type="submission" date="2019-03" db="EMBL/GenBank/DDBJ databases">
        <title>Seongchinamella monodicae gen. nov., sp. nov., a novel member of the Gammaproteobacteria isolated from a tidal mudflat of beach.</title>
        <authorList>
            <person name="Yang H.G."/>
            <person name="Kang J.W."/>
            <person name="Lee S.D."/>
        </authorList>
    </citation>
    <scope>NUCLEOTIDE SEQUENCE [LARGE SCALE GENOMIC DNA]</scope>
    <source>
        <strain evidence="2 3">GH4-78</strain>
    </source>
</reference>
<evidence type="ECO:0000313" key="2">
    <source>
        <dbReference type="EMBL" id="TDG11408.1"/>
    </source>
</evidence>
<gene>
    <name evidence="2" type="ORF">E2F43_18665</name>
</gene>
<dbReference type="Pfam" id="PF08241">
    <property type="entry name" value="Methyltransf_11"/>
    <property type="match status" value="1"/>
</dbReference>
<dbReference type="RefSeq" id="WP_133215584.1">
    <property type="nucleotide sequence ID" value="NZ_SMSE01000006.1"/>
</dbReference>
<feature type="domain" description="Methyltransferase type 11" evidence="1">
    <location>
        <begin position="54"/>
        <end position="156"/>
    </location>
</feature>
<dbReference type="PANTHER" id="PTHR43591">
    <property type="entry name" value="METHYLTRANSFERASE"/>
    <property type="match status" value="1"/>
</dbReference>
<comment type="caution">
    <text evidence="2">The sequence shown here is derived from an EMBL/GenBank/DDBJ whole genome shotgun (WGS) entry which is preliminary data.</text>
</comment>
<evidence type="ECO:0000259" key="1">
    <source>
        <dbReference type="Pfam" id="PF08241"/>
    </source>
</evidence>
<dbReference type="Gene3D" id="3.40.50.150">
    <property type="entry name" value="Vaccinia Virus protein VP39"/>
    <property type="match status" value="1"/>
</dbReference>
<dbReference type="GO" id="GO:0008757">
    <property type="term" value="F:S-adenosylmethionine-dependent methyltransferase activity"/>
    <property type="evidence" value="ECO:0007669"/>
    <property type="project" value="InterPro"/>
</dbReference>
<keyword evidence="2" id="KW-0808">Transferase</keyword>
<evidence type="ECO:0000313" key="3">
    <source>
        <dbReference type="Proteomes" id="UP000295554"/>
    </source>
</evidence>
<keyword evidence="2" id="KW-0489">Methyltransferase</keyword>
<name>A0A4R5LMY3_9GAMM</name>
<dbReference type="OrthoDB" id="9777638at2"/>
<sequence>MTNNSQDNREQIEYWDGEAGQGWAERNAQMEKTLGPIGEEAIKAAAVRAGEAVLDIGCGCADTSLALLHSTGPAGRVLGVDISGPMLEVAQSKVQTLPDNIRRAITFQQTDASIHNFEESAFDVMFSRFGVMFFADPAGAFANIRRALKPGGRLAFICWAPVAGNEWITVPMSAALQHLPKPEPMPPNAPGPFGLSDPEFVDRALSLAGYSNISIASYQPTMRFGHGMESERIGDFFIEAGPVSRLLKDAPPELVETTRSAIREAVMPYYDGETVNLAASCWIVTASNS</sequence>
<dbReference type="Proteomes" id="UP000295554">
    <property type="component" value="Unassembled WGS sequence"/>
</dbReference>
<protein>
    <submittedName>
        <fullName evidence="2">Class I SAM-dependent methyltransferase</fullName>
    </submittedName>
</protein>
<dbReference type="InterPro" id="IPR029063">
    <property type="entry name" value="SAM-dependent_MTases_sf"/>
</dbReference>
<dbReference type="CDD" id="cd02440">
    <property type="entry name" value="AdoMet_MTases"/>
    <property type="match status" value="1"/>
</dbReference>
<dbReference type="PANTHER" id="PTHR43591:SF24">
    <property type="entry name" value="2-METHOXY-6-POLYPRENYL-1,4-BENZOQUINOL METHYLASE, MITOCHONDRIAL"/>
    <property type="match status" value="1"/>
</dbReference>
<dbReference type="GO" id="GO:0032259">
    <property type="term" value="P:methylation"/>
    <property type="evidence" value="ECO:0007669"/>
    <property type="project" value="UniProtKB-KW"/>
</dbReference>